<name>A0A1I2UE71_9CORY</name>
<keyword evidence="1" id="KW-0812">Transmembrane</keyword>
<dbReference type="PANTHER" id="PTHR18640">
    <property type="entry name" value="SOLUTE CARRIER FAMILY 10 MEMBER 7"/>
    <property type="match status" value="1"/>
</dbReference>
<feature type="transmembrane region" description="Helical" evidence="1">
    <location>
        <begin position="27"/>
        <end position="47"/>
    </location>
</feature>
<feature type="transmembrane region" description="Helical" evidence="1">
    <location>
        <begin position="117"/>
        <end position="137"/>
    </location>
</feature>
<evidence type="ECO:0000313" key="3">
    <source>
        <dbReference type="Proteomes" id="UP000199065"/>
    </source>
</evidence>
<organism evidence="2 3">
    <name type="scientific">Corynebacterium spheniscorum</name>
    <dbReference type="NCBI Taxonomy" id="185761"/>
    <lineage>
        <taxon>Bacteria</taxon>
        <taxon>Bacillati</taxon>
        <taxon>Actinomycetota</taxon>
        <taxon>Actinomycetes</taxon>
        <taxon>Mycobacteriales</taxon>
        <taxon>Corynebacteriaceae</taxon>
        <taxon>Corynebacterium</taxon>
    </lineage>
</organism>
<dbReference type="PANTHER" id="PTHR18640:SF5">
    <property type="entry name" value="SODIUM_BILE ACID COTRANSPORTER 7"/>
    <property type="match status" value="1"/>
</dbReference>
<feature type="transmembrane region" description="Helical" evidence="1">
    <location>
        <begin position="53"/>
        <end position="73"/>
    </location>
</feature>
<evidence type="ECO:0000313" key="2">
    <source>
        <dbReference type="EMBL" id="SFG75303.1"/>
    </source>
</evidence>
<feature type="transmembrane region" description="Helical" evidence="1">
    <location>
        <begin position="85"/>
        <end position="105"/>
    </location>
</feature>
<dbReference type="EMBL" id="FOPJ01000013">
    <property type="protein sequence ID" value="SFG75303.1"/>
    <property type="molecule type" value="Genomic_DNA"/>
</dbReference>
<feature type="transmembrane region" description="Helical" evidence="1">
    <location>
        <begin position="222"/>
        <end position="239"/>
    </location>
</feature>
<keyword evidence="3" id="KW-1185">Reference proteome</keyword>
<dbReference type="PIRSF" id="PIRSF026166">
    <property type="entry name" value="UCP026166"/>
    <property type="match status" value="1"/>
</dbReference>
<sequence>MAAIGESSATAHPTFRLRGMLKRLPKVDILIVLIICAVILAIIFPARGAFAEWFSIATSIAIAILFFLYGARLSTQEALAGLKNWKLHLIILVFTFVVFPIIGLGLKPLDSILGHELYLGILYLTLVPSTVQSSVAFTSIARGNVAGAIVAASASNLAGVFLTPLLVMALMSTGSGVHVDGQVFLDIALQLLAPFILGQLLRRWVGKVAANKGTKLVDRGSIAMVVYSAFSSGVVAGIWSSVSALQIIALCVLAVVLVTFMLWLTRFVPQKLGFPEKDVIAIEFCGTKKSLATGLPMASVIFGGASLGLLILPLMIFHQIQLMMCSWLAARYAKEKAAKH</sequence>
<evidence type="ECO:0000256" key="1">
    <source>
        <dbReference type="SAM" id="Phobius"/>
    </source>
</evidence>
<dbReference type="InterPro" id="IPR038770">
    <property type="entry name" value="Na+/solute_symporter_sf"/>
</dbReference>
<feature type="transmembrane region" description="Helical" evidence="1">
    <location>
        <begin position="245"/>
        <end position="264"/>
    </location>
</feature>
<dbReference type="InterPro" id="IPR016833">
    <property type="entry name" value="Put_Na-Bile_cotransptr"/>
</dbReference>
<feature type="transmembrane region" description="Helical" evidence="1">
    <location>
        <begin position="149"/>
        <end position="171"/>
    </location>
</feature>
<gene>
    <name evidence="2" type="ORF">SAMN05660282_01835</name>
</gene>
<keyword evidence="1" id="KW-1133">Transmembrane helix</keyword>
<dbReference type="Gene3D" id="1.20.1530.20">
    <property type="match status" value="1"/>
</dbReference>
<feature type="transmembrane region" description="Helical" evidence="1">
    <location>
        <begin position="183"/>
        <end position="201"/>
    </location>
</feature>
<protein>
    <submittedName>
        <fullName evidence="2">Solute carrier family 10 (Sodium/bile acid cotransporter), member 7</fullName>
    </submittedName>
</protein>
<dbReference type="STRING" id="185761.SAMN05660282_01835"/>
<keyword evidence="1" id="KW-0472">Membrane</keyword>
<dbReference type="AlphaFoldDB" id="A0A1I2UE71"/>
<reference evidence="2 3" key="1">
    <citation type="submission" date="2016-10" db="EMBL/GenBank/DDBJ databases">
        <authorList>
            <person name="de Groot N.N."/>
        </authorList>
    </citation>
    <scope>NUCLEOTIDE SEQUENCE [LARGE SCALE GENOMIC DNA]</scope>
    <source>
        <strain>J11</strain>
        <strain evidence="3">PG 39</strain>
    </source>
</reference>
<accession>A0A1I2UE71</accession>
<dbReference type="Pfam" id="PF13593">
    <property type="entry name" value="SBF_like"/>
    <property type="match status" value="1"/>
</dbReference>
<feature type="transmembrane region" description="Helical" evidence="1">
    <location>
        <begin position="297"/>
        <end position="317"/>
    </location>
</feature>
<proteinExistence type="predicted"/>
<dbReference type="GO" id="GO:0005886">
    <property type="term" value="C:plasma membrane"/>
    <property type="evidence" value="ECO:0007669"/>
    <property type="project" value="TreeGrafter"/>
</dbReference>
<dbReference type="Proteomes" id="UP000199065">
    <property type="component" value="Unassembled WGS sequence"/>
</dbReference>